<dbReference type="SUPFAM" id="SSF103473">
    <property type="entry name" value="MFS general substrate transporter"/>
    <property type="match status" value="1"/>
</dbReference>
<feature type="transmembrane region" description="Helical" evidence="6">
    <location>
        <begin position="201"/>
        <end position="224"/>
    </location>
</feature>
<name>A0A8H5ME70_9AGAR</name>
<dbReference type="Gene3D" id="1.20.1250.20">
    <property type="entry name" value="MFS general substrate transporter like domains"/>
    <property type="match status" value="1"/>
</dbReference>
<keyword evidence="9" id="KW-1185">Reference proteome</keyword>
<accession>A0A8H5ME70</accession>
<dbReference type="InterPro" id="IPR036259">
    <property type="entry name" value="MFS_trans_sf"/>
</dbReference>
<evidence type="ECO:0000256" key="5">
    <source>
        <dbReference type="ARBA" id="ARBA00023136"/>
    </source>
</evidence>
<dbReference type="OrthoDB" id="196650at2759"/>
<dbReference type="PANTHER" id="PTHR23504">
    <property type="entry name" value="MAJOR FACILITATOR SUPERFAMILY DOMAIN-CONTAINING PROTEIN 10"/>
    <property type="match status" value="1"/>
</dbReference>
<feature type="transmembrane region" description="Helical" evidence="6">
    <location>
        <begin position="349"/>
        <end position="371"/>
    </location>
</feature>
<feature type="transmembrane region" description="Helical" evidence="6">
    <location>
        <begin position="318"/>
        <end position="337"/>
    </location>
</feature>
<dbReference type="PANTHER" id="PTHR23504:SF31">
    <property type="entry name" value="MAJOR FACILITATOR SUPERFAMILY DOMAIN-CONTAINING PROTEIN 10"/>
    <property type="match status" value="1"/>
</dbReference>
<sequence length="503" mass="55140">MAKVERIVFWSLVLDLFAFTIPLPLFPRIIEWYTTREITDPNGFLSLTLNFVSAIRGILYKPSLHSKKWDIVLLGGLMGSVFSMLQFLVSPKIGSLSDKYGRKKILLITMIGNILSALVWVQSTTFASYMLSRVIGGLSEGNVQLAIAILSDVSSPENRSKALAHVGIAFAICFCIGPPIGAYFASKPLSTASTFGYELNIYAVPAIITLVLLAVETVFLILALPETRGKGIKTPQVDKTKTRGNPITQASKTQSVEQKIETLKSLRSIHLLFLGIFSGVEFTLTFLTFDCDCIYFLHVDPRLTPLFYTVFDWNNKQNGLLIGSIGIISALLQGGYVRRATAKVGEGSMARRGVFSCVMGFIFLAIMPNYVSTNLKMAHRLLYLGATCLAFTSATVVNSLTAYASLQCDEGGFDPTTGKPAKVHPQLAKGKALGNFRSSGQLGRAVGPLIGLYKSSLPSFRQHLMRFLTACASYWTFGPTYTYATSALAMFALSMHMRKITRK</sequence>
<feature type="transmembrane region" description="Helical" evidence="6">
    <location>
        <begin position="71"/>
        <end position="89"/>
    </location>
</feature>
<feature type="transmembrane region" description="Helical" evidence="6">
    <location>
        <begin position="105"/>
        <end position="123"/>
    </location>
</feature>
<feature type="transmembrane region" description="Helical" evidence="6">
    <location>
        <begin position="474"/>
        <end position="493"/>
    </location>
</feature>
<feature type="transmembrane region" description="Helical" evidence="6">
    <location>
        <begin position="7"/>
        <end position="30"/>
    </location>
</feature>
<dbReference type="InterPro" id="IPR020846">
    <property type="entry name" value="MFS_dom"/>
</dbReference>
<evidence type="ECO:0000256" key="1">
    <source>
        <dbReference type="ARBA" id="ARBA00004141"/>
    </source>
</evidence>
<protein>
    <recommendedName>
        <fullName evidence="7">Major facilitator superfamily (MFS) profile domain-containing protein</fullName>
    </recommendedName>
</protein>
<dbReference type="EMBL" id="JAACJN010000014">
    <property type="protein sequence ID" value="KAF5390712.1"/>
    <property type="molecule type" value="Genomic_DNA"/>
</dbReference>
<evidence type="ECO:0000256" key="4">
    <source>
        <dbReference type="ARBA" id="ARBA00022989"/>
    </source>
</evidence>
<dbReference type="Proteomes" id="UP000518752">
    <property type="component" value="Unassembled WGS sequence"/>
</dbReference>
<dbReference type="GO" id="GO:0022857">
    <property type="term" value="F:transmembrane transporter activity"/>
    <property type="evidence" value="ECO:0007669"/>
    <property type="project" value="InterPro"/>
</dbReference>
<feature type="domain" description="Major facilitator superfamily (MFS) profile" evidence="7">
    <location>
        <begin position="8"/>
        <end position="502"/>
    </location>
</feature>
<gene>
    <name evidence="8" type="ORF">D9757_002686</name>
</gene>
<dbReference type="InterPro" id="IPR011701">
    <property type="entry name" value="MFS"/>
</dbReference>
<dbReference type="GO" id="GO:0016020">
    <property type="term" value="C:membrane"/>
    <property type="evidence" value="ECO:0007669"/>
    <property type="project" value="UniProtKB-SubCell"/>
</dbReference>
<evidence type="ECO:0000259" key="7">
    <source>
        <dbReference type="PROSITE" id="PS50850"/>
    </source>
</evidence>
<evidence type="ECO:0000256" key="2">
    <source>
        <dbReference type="ARBA" id="ARBA00022448"/>
    </source>
</evidence>
<evidence type="ECO:0000313" key="8">
    <source>
        <dbReference type="EMBL" id="KAF5390712.1"/>
    </source>
</evidence>
<evidence type="ECO:0000256" key="3">
    <source>
        <dbReference type="ARBA" id="ARBA00022692"/>
    </source>
</evidence>
<proteinExistence type="predicted"/>
<comment type="subcellular location">
    <subcellularLocation>
        <location evidence="1">Membrane</location>
        <topology evidence="1">Multi-pass membrane protein</topology>
    </subcellularLocation>
</comment>
<feature type="transmembrane region" description="Helical" evidence="6">
    <location>
        <begin position="162"/>
        <end position="181"/>
    </location>
</feature>
<keyword evidence="4 6" id="KW-1133">Transmembrane helix</keyword>
<evidence type="ECO:0000256" key="6">
    <source>
        <dbReference type="SAM" id="Phobius"/>
    </source>
</evidence>
<comment type="caution">
    <text evidence="8">The sequence shown here is derived from an EMBL/GenBank/DDBJ whole genome shotgun (WGS) entry which is preliminary data.</text>
</comment>
<dbReference type="PROSITE" id="PS50850">
    <property type="entry name" value="MFS"/>
    <property type="match status" value="1"/>
</dbReference>
<keyword evidence="2" id="KW-0813">Transport</keyword>
<organism evidence="8 9">
    <name type="scientific">Collybiopsis confluens</name>
    <dbReference type="NCBI Taxonomy" id="2823264"/>
    <lineage>
        <taxon>Eukaryota</taxon>
        <taxon>Fungi</taxon>
        <taxon>Dikarya</taxon>
        <taxon>Basidiomycota</taxon>
        <taxon>Agaricomycotina</taxon>
        <taxon>Agaricomycetes</taxon>
        <taxon>Agaricomycetidae</taxon>
        <taxon>Agaricales</taxon>
        <taxon>Marasmiineae</taxon>
        <taxon>Omphalotaceae</taxon>
        <taxon>Collybiopsis</taxon>
    </lineage>
</organism>
<dbReference type="Pfam" id="PF07690">
    <property type="entry name" value="MFS_1"/>
    <property type="match status" value="1"/>
</dbReference>
<keyword evidence="5 6" id="KW-0472">Membrane</keyword>
<dbReference type="AlphaFoldDB" id="A0A8H5ME70"/>
<keyword evidence="3 6" id="KW-0812">Transmembrane</keyword>
<reference evidence="8 9" key="1">
    <citation type="journal article" date="2020" name="ISME J.">
        <title>Uncovering the hidden diversity of litter-decomposition mechanisms in mushroom-forming fungi.</title>
        <authorList>
            <person name="Floudas D."/>
            <person name="Bentzer J."/>
            <person name="Ahren D."/>
            <person name="Johansson T."/>
            <person name="Persson P."/>
            <person name="Tunlid A."/>
        </authorList>
    </citation>
    <scope>NUCLEOTIDE SEQUENCE [LARGE SCALE GENOMIC DNA]</scope>
    <source>
        <strain evidence="8 9">CBS 406.79</strain>
    </source>
</reference>
<evidence type="ECO:0000313" key="9">
    <source>
        <dbReference type="Proteomes" id="UP000518752"/>
    </source>
</evidence>
<feature type="transmembrane region" description="Helical" evidence="6">
    <location>
        <begin position="42"/>
        <end position="59"/>
    </location>
</feature>